<dbReference type="HOGENOM" id="CLU_093947_0_0_1"/>
<evidence type="ECO:0000256" key="9">
    <source>
        <dbReference type="RuleBase" id="RU367150"/>
    </source>
</evidence>
<evidence type="ECO:0000256" key="6">
    <source>
        <dbReference type="ARBA" id="ARBA00023054"/>
    </source>
</evidence>
<evidence type="ECO:0000256" key="4">
    <source>
        <dbReference type="ARBA" id="ARBA00022776"/>
    </source>
</evidence>
<dbReference type="GO" id="GO:0051301">
    <property type="term" value="P:cell division"/>
    <property type="evidence" value="ECO:0007669"/>
    <property type="project" value="UniProtKB-UniRule"/>
</dbReference>
<protein>
    <recommendedName>
        <fullName evidence="9">Kinetochore protein SPC25</fullName>
    </recommendedName>
</protein>
<dbReference type="STRING" id="870435.A0A0C3KCP7"/>
<dbReference type="GO" id="GO:0005634">
    <property type="term" value="C:nucleus"/>
    <property type="evidence" value="ECO:0007669"/>
    <property type="project" value="UniProtKB-SubCell"/>
</dbReference>
<gene>
    <name evidence="12" type="ORF">M404DRAFT_998123</name>
</gene>
<keyword evidence="3 9" id="KW-0132">Cell division</keyword>
<dbReference type="GO" id="GO:0007059">
    <property type="term" value="P:chromosome segregation"/>
    <property type="evidence" value="ECO:0007669"/>
    <property type="project" value="InterPro"/>
</dbReference>
<dbReference type="OrthoDB" id="4056921at2759"/>
<evidence type="ECO:0000313" key="12">
    <source>
        <dbReference type="EMBL" id="KIO07367.1"/>
    </source>
</evidence>
<keyword evidence="2 9" id="KW-0158">Chromosome</keyword>
<keyword evidence="4 9" id="KW-0498">Mitosis</keyword>
<dbReference type="CDD" id="cd23784">
    <property type="entry name" value="RWD_Spc25"/>
    <property type="match status" value="1"/>
</dbReference>
<dbReference type="FunCoup" id="A0A0C3KCP7">
    <property type="interactions" value="128"/>
</dbReference>
<evidence type="ECO:0000256" key="10">
    <source>
        <dbReference type="SAM" id="Coils"/>
    </source>
</evidence>
<keyword evidence="6 10" id="KW-0175">Coiled coil</keyword>
<organism evidence="12 13">
    <name type="scientific">Pisolithus tinctorius Marx 270</name>
    <dbReference type="NCBI Taxonomy" id="870435"/>
    <lineage>
        <taxon>Eukaryota</taxon>
        <taxon>Fungi</taxon>
        <taxon>Dikarya</taxon>
        <taxon>Basidiomycota</taxon>
        <taxon>Agaricomycotina</taxon>
        <taxon>Agaricomycetes</taxon>
        <taxon>Agaricomycetidae</taxon>
        <taxon>Boletales</taxon>
        <taxon>Sclerodermatineae</taxon>
        <taxon>Pisolithaceae</taxon>
        <taxon>Pisolithus</taxon>
    </lineage>
</organism>
<proteinExistence type="inferred from homology"/>
<name>A0A0C3KCP7_PISTI</name>
<dbReference type="AlphaFoldDB" id="A0A0C3KCP7"/>
<feature type="coiled-coil region" evidence="10">
    <location>
        <begin position="54"/>
        <end position="116"/>
    </location>
</feature>
<dbReference type="PANTHER" id="PTHR14281">
    <property type="entry name" value="KINETOCHORE PROTEIN SPC25-RELATED"/>
    <property type="match status" value="1"/>
</dbReference>
<dbReference type="Pfam" id="PF08234">
    <property type="entry name" value="Spindle_Spc25"/>
    <property type="match status" value="1"/>
</dbReference>
<keyword evidence="7 9" id="KW-0131">Cell cycle</keyword>
<sequence>MSMRHTHVDLASVLAEPNPQIDLRLSAYEISTGNFLKAVTHYTNRAIAEITKHRTAQEADKRRLAERIQAVEAETNQCKLREIELLAVLSKEQEERRDSEQSVSALKHQLASIREQCAVIDAEVEQYRAIASTLRRERQREEDILRTHAAEVVTEFAAYQSCLCCHIEGVEADQLLIRFSHVDEANPDREFSFVLDVSAPSYNVITTTPPLPTLPILLNDLKETGNIYRFIKLMRMAFSESLHSRS</sequence>
<keyword evidence="8 9" id="KW-0137">Centromere</keyword>
<dbReference type="InterPro" id="IPR045143">
    <property type="entry name" value="Spc25"/>
</dbReference>
<comment type="subunit">
    <text evidence="9">Component of the NDC80 complex.</text>
</comment>
<keyword evidence="13" id="KW-1185">Reference proteome</keyword>
<comment type="function">
    <text evidence="9">Acts as a component of the essential kinetochore-associated NDC80 complex, which is required for chromosome segregation and spindle checkpoint activity.</text>
</comment>
<comment type="subcellular location">
    <subcellularLocation>
        <location evidence="9">Nucleus</location>
    </subcellularLocation>
    <subcellularLocation>
        <location evidence="9">Chromosome</location>
        <location evidence="9">Centromere</location>
        <location evidence="9">Kinetochore</location>
    </subcellularLocation>
</comment>
<keyword evidence="9" id="KW-0539">Nucleus</keyword>
<dbReference type="Proteomes" id="UP000054217">
    <property type="component" value="Unassembled WGS sequence"/>
</dbReference>
<comment type="similarity">
    <text evidence="1 9">Belongs to the SPC25 family.</text>
</comment>
<dbReference type="Gene3D" id="3.30.457.50">
    <property type="entry name" value="Chromosome segregation protein Spc25"/>
    <property type="match status" value="1"/>
</dbReference>
<dbReference type="InterPro" id="IPR013255">
    <property type="entry name" value="Spc25_C"/>
</dbReference>
<dbReference type="PANTHER" id="PTHR14281:SF0">
    <property type="entry name" value="KINETOCHORE PROTEIN SPC25"/>
    <property type="match status" value="1"/>
</dbReference>
<accession>A0A0C3KCP7</accession>
<evidence type="ECO:0000256" key="8">
    <source>
        <dbReference type="ARBA" id="ARBA00023328"/>
    </source>
</evidence>
<feature type="domain" description="Chromosome segregation protein Spc25 C-terminal" evidence="11">
    <location>
        <begin position="170"/>
        <end position="238"/>
    </location>
</feature>
<keyword evidence="5 9" id="KW-0995">Kinetochore</keyword>
<evidence type="ECO:0000313" key="13">
    <source>
        <dbReference type="Proteomes" id="UP000054217"/>
    </source>
</evidence>
<evidence type="ECO:0000256" key="1">
    <source>
        <dbReference type="ARBA" id="ARBA00006379"/>
    </source>
</evidence>
<dbReference type="GO" id="GO:0031262">
    <property type="term" value="C:Ndc80 complex"/>
    <property type="evidence" value="ECO:0007669"/>
    <property type="project" value="InterPro"/>
</dbReference>
<evidence type="ECO:0000256" key="7">
    <source>
        <dbReference type="ARBA" id="ARBA00023306"/>
    </source>
</evidence>
<evidence type="ECO:0000259" key="11">
    <source>
        <dbReference type="Pfam" id="PF08234"/>
    </source>
</evidence>
<reference evidence="13" key="2">
    <citation type="submission" date="2015-01" db="EMBL/GenBank/DDBJ databases">
        <title>Evolutionary Origins and Diversification of the Mycorrhizal Mutualists.</title>
        <authorList>
            <consortium name="DOE Joint Genome Institute"/>
            <consortium name="Mycorrhizal Genomics Consortium"/>
            <person name="Kohler A."/>
            <person name="Kuo A."/>
            <person name="Nagy L.G."/>
            <person name="Floudas D."/>
            <person name="Copeland A."/>
            <person name="Barry K.W."/>
            <person name="Cichocki N."/>
            <person name="Veneault-Fourrey C."/>
            <person name="LaButti K."/>
            <person name="Lindquist E.A."/>
            <person name="Lipzen A."/>
            <person name="Lundell T."/>
            <person name="Morin E."/>
            <person name="Murat C."/>
            <person name="Riley R."/>
            <person name="Ohm R."/>
            <person name="Sun H."/>
            <person name="Tunlid A."/>
            <person name="Henrissat B."/>
            <person name="Grigoriev I.V."/>
            <person name="Hibbett D.S."/>
            <person name="Martin F."/>
        </authorList>
    </citation>
    <scope>NUCLEOTIDE SEQUENCE [LARGE SCALE GENOMIC DNA]</scope>
    <source>
        <strain evidence="13">Marx 270</strain>
    </source>
</reference>
<reference evidence="12 13" key="1">
    <citation type="submission" date="2014-04" db="EMBL/GenBank/DDBJ databases">
        <authorList>
            <consortium name="DOE Joint Genome Institute"/>
            <person name="Kuo A."/>
            <person name="Kohler A."/>
            <person name="Costa M.D."/>
            <person name="Nagy L.G."/>
            <person name="Floudas D."/>
            <person name="Copeland A."/>
            <person name="Barry K.W."/>
            <person name="Cichocki N."/>
            <person name="Veneault-Fourrey C."/>
            <person name="LaButti K."/>
            <person name="Lindquist E.A."/>
            <person name="Lipzen A."/>
            <person name="Lundell T."/>
            <person name="Morin E."/>
            <person name="Murat C."/>
            <person name="Sun H."/>
            <person name="Tunlid A."/>
            <person name="Henrissat B."/>
            <person name="Grigoriev I.V."/>
            <person name="Hibbett D.S."/>
            <person name="Martin F."/>
            <person name="Nordberg H.P."/>
            <person name="Cantor M.N."/>
            <person name="Hua S.X."/>
        </authorList>
    </citation>
    <scope>NUCLEOTIDE SEQUENCE [LARGE SCALE GENOMIC DNA]</scope>
    <source>
        <strain evidence="12 13">Marx 270</strain>
    </source>
</reference>
<dbReference type="InParanoid" id="A0A0C3KCP7"/>
<evidence type="ECO:0000256" key="5">
    <source>
        <dbReference type="ARBA" id="ARBA00022838"/>
    </source>
</evidence>
<evidence type="ECO:0000256" key="2">
    <source>
        <dbReference type="ARBA" id="ARBA00022454"/>
    </source>
</evidence>
<dbReference type="EMBL" id="KN831960">
    <property type="protein sequence ID" value="KIO07367.1"/>
    <property type="molecule type" value="Genomic_DNA"/>
</dbReference>
<evidence type="ECO:0000256" key="3">
    <source>
        <dbReference type="ARBA" id="ARBA00022618"/>
    </source>
</evidence>